<dbReference type="PANTHER" id="PTHR42998:SF1">
    <property type="entry name" value="TYPE I RESTRICTION ENZYME HINDI METHYLASE SUBUNIT"/>
    <property type="match status" value="1"/>
</dbReference>
<dbReference type="Pfam" id="PF02384">
    <property type="entry name" value="N6_Mtase"/>
    <property type="match status" value="1"/>
</dbReference>
<keyword evidence="1" id="KW-0175">Coiled coil</keyword>
<evidence type="ECO:0000313" key="3">
    <source>
        <dbReference type="EMBL" id="OHA46987.1"/>
    </source>
</evidence>
<dbReference type="InterPro" id="IPR052916">
    <property type="entry name" value="Type-I_RE_MTase_Subunit"/>
</dbReference>
<organism evidence="3 4">
    <name type="scientific">Candidatus Taylorbacteria bacterium RIFOXYD2_FULL_36_9</name>
    <dbReference type="NCBI Taxonomy" id="1802338"/>
    <lineage>
        <taxon>Bacteria</taxon>
        <taxon>Candidatus Tayloriibacteriota</taxon>
    </lineage>
</organism>
<name>A0A1G2PFA5_9BACT</name>
<feature type="domain" description="DNA methylase adenine-specific" evidence="2">
    <location>
        <begin position="274"/>
        <end position="563"/>
    </location>
</feature>
<dbReference type="Gene3D" id="3.40.50.150">
    <property type="entry name" value="Vaccinia Virus protein VP39"/>
    <property type="match status" value="1"/>
</dbReference>
<dbReference type="GO" id="GO:0003677">
    <property type="term" value="F:DNA binding"/>
    <property type="evidence" value="ECO:0007669"/>
    <property type="project" value="InterPro"/>
</dbReference>
<dbReference type="InterPro" id="IPR003356">
    <property type="entry name" value="DNA_methylase_A-5"/>
</dbReference>
<evidence type="ECO:0000256" key="1">
    <source>
        <dbReference type="SAM" id="Coils"/>
    </source>
</evidence>
<evidence type="ECO:0000313" key="4">
    <source>
        <dbReference type="Proteomes" id="UP000176965"/>
    </source>
</evidence>
<dbReference type="STRING" id="1802338.A2541_01035"/>
<comment type="caution">
    <text evidence="3">The sequence shown here is derived from an EMBL/GenBank/DDBJ whole genome shotgun (WGS) entry which is preliminary data.</text>
</comment>
<reference evidence="3 4" key="1">
    <citation type="journal article" date="2016" name="Nat. Commun.">
        <title>Thousands of microbial genomes shed light on interconnected biogeochemical processes in an aquifer system.</title>
        <authorList>
            <person name="Anantharaman K."/>
            <person name="Brown C.T."/>
            <person name="Hug L.A."/>
            <person name="Sharon I."/>
            <person name="Castelle C.J."/>
            <person name="Probst A.J."/>
            <person name="Thomas B.C."/>
            <person name="Singh A."/>
            <person name="Wilkins M.J."/>
            <person name="Karaoz U."/>
            <person name="Brodie E.L."/>
            <person name="Williams K.H."/>
            <person name="Hubbard S.S."/>
            <person name="Banfield J.F."/>
        </authorList>
    </citation>
    <scope>NUCLEOTIDE SEQUENCE [LARGE SCALE GENOMIC DNA]</scope>
</reference>
<dbReference type="PANTHER" id="PTHR42998">
    <property type="entry name" value="TYPE I RESTRICTION ENZYME HINDVIIP M PROTEIN-RELATED"/>
    <property type="match status" value="1"/>
</dbReference>
<dbReference type="AlphaFoldDB" id="A0A1G2PFA5"/>
<dbReference type="EMBL" id="MHSQ01000022">
    <property type="protein sequence ID" value="OHA46987.1"/>
    <property type="molecule type" value="Genomic_DNA"/>
</dbReference>
<dbReference type="GO" id="GO:0008170">
    <property type="term" value="F:N-methyltransferase activity"/>
    <property type="evidence" value="ECO:0007669"/>
    <property type="project" value="InterPro"/>
</dbReference>
<evidence type="ECO:0000259" key="2">
    <source>
        <dbReference type="Pfam" id="PF02384"/>
    </source>
</evidence>
<dbReference type="InterPro" id="IPR029063">
    <property type="entry name" value="SAM-dependent_MTases_sf"/>
</dbReference>
<dbReference type="Proteomes" id="UP000176965">
    <property type="component" value="Unassembled WGS sequence"/>
</dbReference>
<gene>
    <name evidence="3" type="ORF">A2541_01035</name>
</gene>
<proteinExistence type="predicted"/>
<feature type="coiled-coil region" evidence="1">
    <location>
        <begin position="66"/>
        <end position="93"/>
    </location>
</feature>
<accession>A0A1G2PFA5</accession>
<dbReference type="SUPFAM" id="SSF53335">
    <property type="entry name" value="S-adenosyl-L-methionine-dependent methyltransferases"/>
    <property type="match status" value="1"/>
</dbReference>
<protein>
    <recommendedName>
        <fullName evidence="2">DNA methylase adenine-specific domain-containing protein</fullName>
    </recommendedName>
</protein>
<dbReference type="PRINTS" id="PR00507">
    <property type="entry name" value="N12N6MTFRASE"/>
</dbReference>
<sequence>MKKMNIKNSEVHAYVYIINELVGKKGWLKNQIYTQGECLKISEIKTFLGQTKPENIVEINEKVFYVIEAKNERNKIDQALKEAREDYADKINKSNRIKVLFITGIAGNFEEGYIAKSQYFKNGKWEDIKENDENITSFLSKQQIENILEKNDANLKDVEITEEEFLETAENINEILHENSINKDYRARFISALLLAMSDKSEIDLVQTCDVLIDNINSRVKSILKKHEKLSFSNYIKIDEPTSSDNHIKVKEAIKKTYQELLNLNIRSAMNSGKDVLGKFYEVFLKYGNGAKDIGIVLTPRHITRFASEVLDINARDLVFDPTCGTGGFLVSAFDEVRKKTENDQNAFENFRLNGMYGVEEQDAIISLAIVNMIFRGDGKNNMIEGNCFKKWLNAQTDGKVYRAEYLAEDLEKRIPPITKVMMNPPFALKKGSEKEYKFIEHALKQMSDGGVLFAVLPISVLIEKTTKSWRKDILLGGNKLLSVITFPEDLFYPVAVGTVGIFIKKGTPHNFEKDKVYFARCIQDGFVKKKGVRKESKRVKNMLEEIKEELKNFVAGKSSEFESIPEFKKLCLLDKNDENCELVAETYLDSAIPNLEELKDGLDEMIREAIAFKIKYIHKLEKIEK</sequence>